<evidence type="ECO:0008006" key="2">
    <source>
        <dbReference type="Google" id="ProtNLM"/>
    </source>
</evidence>
<comment type="caution">
    <text evidence="1">The sequence shown here is derived from an EMBL/GenBank/DDBJ whole genome shotgun (WGS) entry which is preliminary data.</text>
</comment>
<dbReference type="PANTHER" id="PTHR36439">
    <property type="entry name" value="BLL4334 PROTEIN"/>
    <property type="match status" value="1"/>
</dbReference>
<dbReference type="PIRSF" id="PIRSF008502">
    <property type="entry name" value="UCP008502"/>
    <property type="match status" value="1"/>
</dbReference>
<dbReference type="PANTHER" id="PTHR36439:SF1">
    <property type="entry name" value="DUF1697 DOMAIN-CONTAINING PROTEIN"/>
    <property type="match status" value="1"/>
</dbReference>
<protein>
    <recommendedName>
        <fullName evidence="2">Protein containing DUF1697</fullName>
    </recommendedName>
</protein>
<dbReference type="Gene3D" id="3.30.70.1280">
    <property type="entry name" value="SP0830-like domains"/>
    <property type="match status" value="1"/>
</dbReference>
<proteinExistence type="predicted"/>
<dbReference type="SUPFAM" id="SSF160379">
    <property type="entry name" value="SP0830-like"/>
    <property type="match status" value="1"/>
</dbReference>
<accession>E6QKM5</accession>
<reference evidence="1" key="1">
    <citation type="submission" date="2009-10" db="EMBL/GenBank/DDBJ databases">
        <title>Diversity of trophic interactions inside an arsenic-rich microbial ecosystem.</title>
        <authorList>
            <person name="Bertin P.N."/>
            <person name="Heinrich-Salmeron A."/>
            <person name="Pelletier E."/>
            <person name="Goulhen-Chollet F."/>
            <person name="Arsene-Ploetze F."/>
            <person name="Gallien S."/>
            <person name="Calteau A."/>
            <person name="Vallenet D."/>
            <person name="Casiot C."/>
            <person name="Chane-Woon-Ming B."/>
            <person name="Giloteaux L."/>
            <person name="Barakat M."/>
            <person name="Bonnefoy V."/>
            <person name="Bruneel O."/>
            <person name="Chandler M."/>
            <person name="Cleiss J."/>
            <person name="Duran R."/>
            <person name="Elbaz-Poulichet F."/>
            <person name="Fonknechten N."/>
            <person name="Lauga B."/>
            <person name="Mornico D."/>
            <person name="Ortet P."/>
            <person name="Schaeffer C."/>
            <person name="Siguier P."/>
            <person name="Alexander Thil Smith A."/>
            <person name="Van Dorsselaer A."/>
            <person name="Weissenbach J."/>
            <person name="Medigue C."/>
            <person name="Le Paslier D."/>
        </authorList>
    </citation>
    <scope>NUCLEOTIDE SEQUENCE</scope>
</reference>
<gene>
    <name evidence="1" type="ORF">CARN6_1185</name>
</gene>
<dbReference type="InterPro" id="IPR012545">
    <property type="entry name" value="DUF1697"/>
</dbReference>
<organism evidence="1">
    <name type="scientific">mine drainage metagenome</name>
    <dbReference type="NCBI Taxonomy" id="410659"/>
    <lineage>
        <taxon>unclassified sequences</taxon>
        <taxon>metagenomes</taxon>
        <taxon>ecological metagenomes</taxon>
    </lineage>
</organism>
<sequence length="176" mass="19252">MLAEVQPHVALLRAVNVGSTGKLPMPVLKHVCDQANLQHARTYLATGNVVFYSERSETEIKAALETRLDEFAGKRIEVLVRTADELDGVLAANPFPDASPSRTLVLFLDQTPPPDALDAATGKKTEEIRFGLREFYIHYPDGIGNSKLRIPAAKFGTARNINTVSQLARMARALKG</sequence>
<evidence type="ECO:0000313" key="1">
    <source>
        <dbReference type="EMBL" id="CBI07795.1"/>
    </source>
</evidence>
<dbReference type="Pfam" id="PF08002">
    <property type="entry name" value="DUF1697"/>
    <property type="match status" value="1"/>
</dbReference>
<dbReference type="EMBL" id="CABQ01000143">
    <property type="protein sequence ID" value="CBI07795.1"/>
    <property type="molecule type" value="Genomic_DNA"/>
</dbReference>
<name>E6QKM5_9ZZZZ</name>
<dbReference type="AlphaFoldDB" id="E6QKM5"/>